<evidence type="ECO:0000313" key="3">
    <source>
        <dbReference type="EMBL" id="MFC4264554.1"/>
    </source>
</evidence>
<protein>
    <submittedName>
        <fullName evidence="3">Phage minor head protein</fullName>
    </submittedName>
</protein>
<proteinExistence type="predicted"/>
<reference evidence="4" key="1">
    <citation type="journal article" date="2019" name="Int. J. Syst. Evol. Microbiol.">
        <title>The Global Catalogue of Microorganisms (GCM) 10K type strain sequencing project: providing services to taxonomists for standard genome sequencing and annotation.</title>
        <authorList>
            <consortium name="The Broad Institute Genomics Platform"/>
            <consortium name="The Broad Institute Genome Sequencing Center for Infectious Disease"/>
            <person name="Wu L."/>
            <person name="Ma J."/>
        </authorList>
    </citation>
    <scope>NUCLEOTIDE SEQUENCE [LARGE SCALE GENOMIC DNA]</scope>
    <source>
        <strain evidence="4">CGMCC 1.10698</strain>
    </source>
</reference>
<sequence>MAVNKKTIAILAADRAAMKALTDAQILAIVIGWTQAWDKLKPEYDMAIAELLAQAKDGRVGAAQVRKSSRLRQALESTKEQLEALAELTNKTITVDLPDAISAGGTTQVDAIRSQLPANKTALVAGWDRVSGEALAAIVERTAERIHKSTNTLLDDVERLMKRELVRGIATGTNPKETARRIVKGAEGRFNGGLTRAMTIARTETLSAHREASLQSALASKDVLANWRWSCALSGRTCPACLAMNGQTFPTETTGPDGHQNCRCARVDITKSWAELGFTGITEPDDIFPDAQAWYENLTPDSQTKIMGKTRRDLLVKDEIEWSDLAKRQDNPGWRQSYVVTPLKDLKPS</sequence>
<dbReference type="EMBL" id="JBHSCQ010000004">
    <property type="protein sequence ID" value="MFC4264554.1"/>
    <property type="molecule type" value="Genomic_DNA"/>
</dbReference>
<gene>
    <name evidence="3" type="ORF">ACFOW9_02950</name>
</gene>
<dbReference type="Pfam" id="PF04233">
    <property type="entry name" value="Phage_Mu_F"/>
    <property type="match status" value="1"/>
</dbReference>
<feature type="coiled-coil region" evidence="1">
    <location>
        <begin position="65"/>
        <end position="92"/>
    </location>
</feature>
<name>A0ABV8QZT6_9MICC</name>
<evidence type="ECO:0000256" key="1">
    <source>
        <dbReference type="SAM" id="Coils"/>
    </source>
</evidence>
<feature type="domain" description="Phage head morphogenesis" evidence="2">
    <location>
        <begin position="162"/>
        <end position="265"/>
    </location>
</feature>
<keyword evidence="4" id="KW-1185">Reference proteome</keyword>
<dbReference type="InterPro" id="IPR006528">
    <property type="entry name" value="Phage_head_morphogenesis_dom"/>
</dbReference>
<keyword evidence="1" id="KW-0175">Coiled coil</keyword>
<evidence type="ECO:0000259" key="2">
    <source>
        <dbReference type="Pfam" id="PF04233"/>
    </source>
</evidence>
<comment type="caution">
    <text evidence="3">The sequence shown here is derived from an EMBL/GenBank/DDBJ whole genome shotgun (WGS) entry which is preliminary data.</text>
</comment>
<dbReference type="Proteomes" id="UP001595773">
    <property type="component" value="Unassembled WGS sequence"/>
</dbReference>
<dbReference type="RefSeq" id="WP_230067728.1">
    <property type="nucleotide sequence ID" value="NZ_BAABLL010000001.1"/>
</dbReference>
<accession>A0ABV8QZT6</accession>
<organism evidence="3 4">
    <name type="scientific">Arthrobacter cryoconiti</name>
    <dbReference type="NCBI Taxonomy" id="748907"/>
    <lineage>
        <taxon>Bacteria</taxon>
        <taxon>Bacillati</taxon>
        <taxon>Actinomycetota</taxon>
        <taxon>Actinomycetes</taxon>
        <taxon>Micrococcales</taxon>
        <taxon>Micrococcaceae</taxon>
        <taxon>Arthrobacter</taxon>
    </lineage>
</organism>
<evidence type="ECO:0000313" key="4">
    <source>
        <dbReference type="Proteomes" id="UP001595773"/>
    </source>
</evidence>